<dbReference type="InterPro" id="IPR031358">
    <property type="entry name" value="Stealth_CR1"/>
</dbReference>
<evidence type="ECO:0000313" key="7">
    <source>
        <dbReference type="Proteomes" id="UP000267517"/>
    </source>
</evidence>
<dbReference type="Pfam" id="PF17101">
    <property type="entry name" value="Stealth_CR1"/>
    <property type="match status" value="1"/>
</dbReference>
<feature type="domain" description="Stealth protein CR1 conserved region 1" evidence="5">
    <location>
        <begin position="1"/>
        <end position="26"/>
    </location>
</feature>
<evidence type="ECO:0000256" key="3">
    <source>
        <dbReference type="ARBA" id="ARBA00023169"/>
    </source>
</evidence>
<evidence type="ECO:0000256" key="1">
    <source>
        <dbReference type="ARBA" id="ARBA00007583"/>
    </source>
</evidence>
<evidence type="ECO:0000259" key="5">
    <source>
        <dbReference type="Pfam" id="PF17101"/>
    </source>
</evidence>
<dbReference type="Proteomes" id="UP000267517">
    <property type="component" value="Chromosome I"/>
</dbReference>
<evidence type="ECO:0000313" key="6">
    <source>
        <dbReference type="EMBL" id="BBA28971.1"/>
    </source>
</evidence>
<keyword evidence="2 6" id="KW-0808">Transferase</keyword>
<keyword evidence="3" id="KW-0270">Exopolysaccharide synthesis</keyword>
<sequence>MNIDFIIFWVDGSDIEWQKKKSLYKGTPFQNADVRYRDWDILKYWFRAVEEYAPWVNHVYFVADSQKPEWLNWNNPKLSYVDHKDFIPNEFLPTFQANTIENNLHRISGLSEHFVVFNDDMFINAPITPEYYFKNGLPCDAPFEHVFTPRCYFPEIDGWGINIMEFCDTQVVNAHFNRREVTKANLKGWYGSYLGWKYRLQAYLIRLFRRTEFQHFYTPHNEKAFLKSVYEEAWSKEEDMLAKSCTKFREEVSLNNYFFRYWQLASNKFYPENSIMQKQVVQLATSALSLLEAKLNDTNVKSLCVNDSSLCDFDDYMRTKPLVINLFEQKFPCKSSFEL</sequence>
<dbReference type="PANTHER" id="PTHR24045:SF0">
    <property type="entry name" value="N-ACETYLGLUCOSAMINE-1-PHOSPHOTRANSFERASE SUBUNITS ALPHA_BETA"/>
    <property type="match status" value="1"/>
</dbReference>
<protein>
    <submittedName>
        <fullName evidence="6">Glycosyl transferase</fullName>
    </submittedName>
</protein>
<evidence type="ECO:0000256" key="2">
    <source>
        <dbReference type="ARBA" id="ARBA00022679"/>
    </source>
</evidence>
<name>A0A250KH52_9BACT</name>
<dbReference type="GO" id="GO:0016772">
    <property type="term" value="F:transferase activity, transferring phosphorus-containing groups"/>
    <property type="evidence" value="ECO:0007669"/>
    <property type="project" value="InterPro"/>
</dbReference>
<proteinExistence type="inferred from homology"/>
<dbReference type="AlphaFoldDB" id="A0A250KH52"/>
<gene>
    <name evidence="6" type="primary">cpsY</name>
    <name evidence="6" type="ORF">PMEL1_00891</name>
</gene>
<evidence type="ECO:0000259" key="4">
    <source>
        <dbReference type="Pfam" id="PF11380"/>
    </source>
</evidence>
<dbReference type="PANTHER" id="PTHR24045">
    <property type="match status" value="1"/>
</dbReference>
<dbReference type="GO" id="GO:0000271">
    <property type="term" value="P:polysaccharide biosynthetic process"/>
    <property type="evidence" value="ECO:0007669"/>
    <property type="project" value="UniProtKB-KW"/>
</dbReference>
<organism evidence="6 7">
    <name type="scientific">Prevotella melaninogenica</name>
    <dbReference type="NCBI Taxonomy" id="28132"/>
    <lineage>
        <taxon>Bacteria</taxon>
        <taxon>Pseudomonadati</taxon>
        <taxon>Bacteroidota</taxon>
        <taxon>Bacteroidia</taxon>
        <taxon>Bacteroidales</taxon>
        <taxon>Prevotellaceae</taxon>
        <taxon>Prevotella</taxon>
    </lineage>
</organism>
<comment type="similarity">
    <text evidence="1">Belongs to the stealth family.</text>
</comment>
<dbReference type="InterPro" id="IPR021520">
    <property type="entry name" value="Stealth_CR2"/>
</dbReference>
<dbReference type="Pfam" id="PF11380">
    <property type="entry name" value="Stealth_CR2"/>
    <property type="match status" value="1"/>
</dbReference>
<dbReference type="InterPro" id="IPR047141">
    <property type="entry name" value="Stealth"/>
</dbReference>
<feature type="domain" description="Stealth protein CR2 conserved region 2" evidence="4">
    <location>
        <begin position="35"/>
        <end position="135"/>
    </location>
</feature>
<dbReference type="RefSeq" id="WP_120174134.1">
    <property type="nucleotide sequence ID" value="NZ_AP018049.1"/>
</dbReference>
<reference evidence="6 7" key="1">
    <citation type="submission" date="2017-05" db="EMBL/GenBank/DDBJ databases">
        <title>whole genome sequence of Prevotella melaninogenica GAI 07411.</title>
        <authorList>
            <person name="Kondo Y."/>
            <person name="Hoshino T."/>
        </authorList>
    </citation>
    <scope>NUCLEOTIDE SEQUENCE [LARGE SCALE GENOMIC DNA]</scope>
    <source>
        <strain evidence="6 7">GAI 07411</strain>
    </source>
</reference>
<dbReference type="EMBL" id="AP018049">
    <property type="protein sequence ID" value="BBA28971.1"/>
    <property type="molecule type" value="Genomic_DNA"/>
</dbReference>
<dbReference type="OrthoDB" id="9776077at2"/>
<accession>A0A250KH52</accession>